<dbReference type="RefSeq" id="WP_143089452.1">
    <property type="nucleotide sequence ID" value="NZ_FOLH01000001.1"/>
</dbReference>
<organism evidence="1 2">
    <name type="scientific">Marinospirillum celere</name>
    <dbReference type="NCBI Taxonomy" id="1122252"/>
    <lineage>
        <taxon>Bacteria</taxon>
        <taxon>Pseudomonadati</taxon>
        <taxon>Pseudomonadota</taxon>
        <taxon>Gammaproteobacteria</taxon>
        <taxon>Oceanospirillales</taxon>
        <taxon>Oceanospirillaceae</taxon>
        <taxon>Marinospirillum</taxon>
    </lineage>
</organism>
<name>A0A1I1E0M0_9GAMM</name>
<evidence type="ECO:0000313" key="1">
    <source>
        <dbReference type="EMBL" id="SFB78520.1"/>
    </source>
</evidence>
<accession>A0A1I1E0M0</accession>
<dbReference type="STRING" id="1122252.SAMN05660443_0108"/>
<dbReference type="Proteomes" id="UP000199058">
    <property type="component" value="Unassembled WGS sequence"/>
</dbReference>
<reference evidence="1 2" key="1">
    <citation type="submission" date="2016-10" db="EMBL/GenBank/DDBJ databases">
        <authorList>
            <person name="de Groot N.N."/>
        </authorList>
    </citation>
    <scope>NUCLEOTIDE SEQUENCE [LARGE SCALE GENOMIC DNA]</scope>
    <source>
        <strain evidence="1 2">DSM 18438</strain>
    </source>
</reference>
<sequence>MSTPADSIHFFSWQSRISLLLPVGFEEYQENASQHSVIYADDLDPADEPGARILAKCTQLFPGQQQADLKLAEETAALPGHQLVQREERLLAGFPGIAQQLNIQDDQGEILALEAYIQVDEQLFSLNCRAPAQHSTTYLPIFQKLLESIRLIFLSEDRPASLNPNSGHLAHQHLRLSAWLPEGWMPLEEKPELLRFYGPAVAGESGYQPTFSITLAEPNDYSNSDWMQQLIEERVAQLQESANYRLLEERSLQLPDQMPARLISYRWQPDDDHYFQLLQVFIQSGYRDFYLINAATLEPLAEEHLPLFDKMLENLRFLPAY</sequence>
<dbReference type="Gene3D" id="3.40.1000.10">
    <property type="entry name" value="Mog1/PsbP, alpha/beta/alpha sandwich"/>
    <property type="match status" value="2"/>
</dbReference>
<proteinExistence type="predicted"/>
<dbReference type="EMBL" id="FOLH01000001">
    <property type="protein sequence ID" value="SFB78520.1"/>
    <property type="molecule type" value="Genomic_DNA"/>
</dbReference>
<keyword evidence="2" id="KW-1185">Reference proteome</keyword>
<dbReference type="OrthoDB" id="517499at2"/>
<dbReference type="AlphaFoldDB" id="A0A1I1E0M0"/>
<gene>
    <name evidence="1" type="ORF">SAMN05660443_0108</name>
</gene>
<evidence type="ECO:0000313" key="2">
    <source>
        <dbReference type="Proteomes" id="UP000199058"/>
    </source>
</evidence>
<protein>
    <submittedName>
        <fullName evidence="1">Uncharacterized protein</fullName>
    </submittedName>
</protein>